<gene>
    <name evidence="1" type="ORF">GYA55_13160</name>
</gene>
<accession>A0A7X9FUH1</accession>
<organism evidence="1 2">
    <name type="scientific">SAR324 cluster bacterium</name>
    <dbReference type="NCBI Taxonomy" id="2024889"/>
    <lineage>
        <taxon>Bacteria</taxon>
        <taxon>Deltaproteobacteria</taxon>
        <taxon>SAR324 cluster</taxon>
    </lineage>
</organism>
<reference evidence="1 2" key="1">
    <citation type="journal article" date="2020" name="Biotechnol. Biofuels">
        <title>New insights from the biogas microbiome by comprehensive genome-resolved metagenomics of nearly 1600 species originating from multiple anaerobic digesters.</title>
        <authorList>
            <person name="Campanaro S."/>
            <person name="Treu L."/>
            <person name="Rodriguez-R L.M."/>
            <person name="Kovalovszki A."/>
            <person name="Ziels R.M."/>
            <person name="Maus I."/>
            <person name="Zhu X."/>
            <person name="Kougias P.G."/>
            <person name="Basile A."/>
            <person name="Luo G."/>
            <person name="Schluter A."/>
            <person name="Konstantinidis K.T."/>
            <person name="Angelidaki I."/>
        </authorList>
    </citation>
    <scope>NUCLEOTIDE SEQUENCE [LARGE SCALE GENOMIC DNA]</scope>
    <source>
        <strain evidence="1">AS27yjCOA_65</strain>
    </source>
</reference>
<proteinExistence type="predicted"/>
<dbReference type="AlphaFoldDB" id="A0A7X9FUH1"/>
<dbReference type="Proteomes" id="UP000524246">
    <property type="component" value="Unassembled WGS sequence"/>
</dbReference>
<sequence>MLVDVRRIKRHIHLSEAILRPKSVIDGVQVAVAESGESGLVDVCGLRVL</sequence>
<evidence type="ECO:0000313" key="1">
    <source>
        <dbReference type="EMBL" id="NMC64106.1"/>
    </source>
</evidence>
<name>A0A7X9FUH1_9DELT</name>
<evidence type="ECO:0000313" key="2">
    <source>
        <dbReference type="Proteomes" id="UP000524246"/>
    </source>
</evidence>
<comment type="caution">
    <text evidence="1">The sequence shown here is derived from an EMBL/GenBank/DDBJ whole genome shotgun (WGS) entry which is preliminary data.</text>
</comment>
<protein>
    <submittedName>
        <fullName evidence="1">Uncharacterized protein</fullName>
    </submittedName>
</protein>
<dbReference type="EMBL" id="JAAZON010000601">
    <property type="protein sequence ID" value="NMC64106.1"/>
    <property type="molecule type" value="Genomic_DNA"/>
</dbReference>